<dbReference type="EMBL" id="CP133772">
    <property type="protein sequence ID" value="WYY00261.1"/>
    <property type="molecule type" value="Genomic_DNA"/>
</dbReference>
<dbReference type="RefSeq" id="WP_393972206.1">
    <property type="nucleotide sequence ID" value="NZ_CP133772.1"/>
</dbReference>
<protein>
    <submittedName>
        <fullName evidence="2">NYN domain-containing protein</fullName>
    </submittedName>
</protein>
<dbReference type="GeneID" id="95967558"/>
<dbReference type="Pfam" id="PF01936">
    <property type="entry name" value="NYN"/>
    <property type="match status" value="1"/>
</dbReference>
<dbReference type="Gene3D" id="3.40.50.1010">
    <property type="entry name" value="5'-nuclease"/>
    <property type="match status" value="1"/>
</dbReference>
<organism evidence="2 3">
    <name type="scientific">Oxyplasma meridianum</name>
    <dbReference type="NCBI Taxonomy" id="3073602"/>
    <lineage>
        <taxon>Archaea</taxon>
        <taxon>Methanobacteriati</taxon>
        <taxon>Thermoplasmatota</taxon>
        <taxon>Thermoplasmata</taxon>
        <taxon>Thermoplasmatales</taxon>
        <taxon>Thermoplasmataceae</taxon>
        <taxon>Oxyplasma</taxon>
    </lineage>
</organism>
<evidence type="ECO:0000313" key="2">
    <source>
        <dbReference type="EMBL" id="WYY00261.1"/>
    </source>
</evidence>
<dbReference type="PANTHER" id="PTHR35811:SF1">
    <property type="entry name" value="HTH OST-TYPE DOMAIN-CONTAINING PROTEIN"/>
    <property type="match status" value="1"/>
</dbReference>
<proteinExistence type="predicted"/>
<dbReference type="InterPro" id="IPR021139">
    <property type="entry name" value="NYN"/>
</dbReference>
<sequence>MDHQKNFAAVFIDFENFYYSLTNLYELSFEDPGETAVALIDNQIEKLKEKCGEIIIRQAFADWRSMQVPKAELQKMGIRIIDILSTGYKNSADIELSLAAQEILLTRDDIATIIIFAGDRDYMPIANRTREKGKTVHFVGFEKSLSGDLKRLVGEGNYSYARPEEIGSYTKPGVFVSGDAMNSDHLPMEDLDPNQKKAALAALDSFDRYKGAFGCVKVSVFLVESLIKTLPELDHLERKKIFASLVRAGLLLTEKKTPEIPDSFGNQYPYTVFTIDEKNRFVRELRKSRKTSFDEGKSLLSKAAAMVADVDGKVLGSKLGIKLREINPEFVPMRYGFIDLSLFVDNYPEILVFEGERSGGDMIYRLLQH</sequence>
<keyword evidence="3" id="KW-1185">Reference proteome</keyword>
<dbReference type="CDD" id="cd11297">
    <property type="entry name" value="PIN_LabA-like_N_1"/>
    <property type="match status" value="1"/>
</dbReference>
<evidence type="ECO:0000259" key="1">
    <source>
        <dbReference type="Pfam" id="PF01936"/>
    </source>
</evidence>
<feature type="domain" description="NYN" evidence="1">
    <location>
        <begin position="8"/>
        <end position="151"/>
    </location>
</feature>
<reference evidence="2 3" key="1">
    <citation type="submission" date="2023-09" db="EMBL/GenBank/DDBJ databases">
        <authorList>
            <person name="Golyshina O.V."/>
            <person name="Lunev E.A."/>
            <person name="Bargiela R."/>
            <person name="Gaines M.C."/>
            <person name="Daum B."/>
            <person name="Bale N.J."/>
            <person name="Koenen M."/>
            <person name="Sinninghe Damst J.S."/>
            <person name="Yakimov M."/>
            <person name="Golyshin P.N."/>
        </authorList>
    </citation>
    <scope>NUCLEOTIDE SEQUENCE [LARGE SCALE GENOMIC DNA]</scope>
    <source>
        <strain evidence="2 3">M1</strain>
    </source>
</reference>
<dbReference type="PANTHER" id="PTHR35811">
    <property type="entry name" value="SLR1870 PROTEIN"/>
    <property type="match status" value="1"/>
</dbReference>
<gene>
    <name evidence="2" type="ORF">OXIME_000825</name>
</gene>
<evidence type="ECO:0000313" key="3">
    <source>
        <dbReference type="Proteomes" id="UP001451606"/>
    </source>
</evidence>
<dbReference type="GO" id="GO:0004540">
    <property type="term" value="F:RNA nuclease activity"/>
    <property type="evidence" value="ECO:0007669"/>
    <property type="project" value="InterPro"/>
</dbReference>
<dbReference type="InterPro" id="IPR041966">
    <property type="entry name" value="LOTUS-like"/>
</dbReference>
<dbReference type="AlphaFoldDB" id="A0AAX4NHJ9"/>
<name>A0AAX4NHJ9_9ARCH</name>
<dbReference type="KEGG" id="omr:OXIME_000825"/>
<accession>A0AAX4NHJ9</accession>
<dbReference type="Gene3D" id="3.30.420.610">
    <property type="entry name" value="LOTUS domain-like"/>
    <property type="match status" value="1"/>
</dbReference>
<dbReference type="Proteomes" id="UP001451606">
    <property type="component" value="Chromosome"/>
</dbReference>